<dbReference type="Pfam" id="PF19576">
    <property type="entry name" value="Acyltransf_2"/>
    <property type="match status" value="1"/>
</dbReference>
<evidence type="ECO:0000256" key="3">
    <source>
        <dbReference type="ARBA" id="ARBA00023315"/>
    </source>
</evidence>
<comment type="caution">
    <text evidence="5">The sequence shown here is derived from an EMBL/GenBank/DDBJ whole genome shotgun (WGS) entry which is preliminary data.</text>
</comment>
<dbReference type="InterPro" id="IPR045746">
    <property type="entry name" value="ACT14924-like_Acyltransf_dom"/>
</dbReference>
<evidence type="ECO:0000259" key="4">
    <source>
        <dbReference type="SMART" id="SM00563"/>
    </source>
</evidence>
<dbReference type="PANTHER" id="PTHR10434">
    <property type="entry name" value="1-ACYL-SN-GLYCEROL-3-PHOSPHATE ACYLTRANSFERASE"/>
    <property type="match status" value="1"/>
</dbReference>
<sequence length="273" mass="31590">MGKKFIDVEKAIATKNPALLKWLPGFALNYIKRVTHEKWINDTMEKIHVYQGHDFVNAVIDVFDLEVELIGAEHIPKKGGVIIASNHPLGALDGVALIYAITKHRKDVRFLVNDLLMQFSNFQPYFVPVNKFGKNSANALNTIDEVYQKDYVVLIFPAGLVSRKGEDGIIRDLQWKKSFITKAKKYEKNIIPCYTTGKNSNWFYNLARWRKRLGIQANLEMFYLADEMYNQRGKKITIRLGEQVPYTYFDDSKNDGQWADHMKNVVYDMGEKQ</sequence>
<dbReference type="SMART" id="SM00563">
    <property type="entry name" value="PlsC"/>
    <property type="match status" value="1"/>
</dbReference>
<evidence type="ECO:0000256" key="1">
    <source>
        <dbReference type="ARBA" id="ARBA00005189"/>
    </source>
</evidence>
<keyword evidence="6" id="KW-1185">Reference proteome</keyword>
<dbReference type="PANTHER" id="PTHR10434:SF11">
    <property type="entry name" value="1-ACYL-SN-GLYCEROL-3-PHOSPHATE ACYLTRANSFERASE"/>
    <property type="match status" value="1"/>
</dbReference>
<reference evidence="5" key="1">
    <citation type="submission" date="2023-06" db="EMBL/GenBank/DDBJ databases">
        <title>Robiginitalea aurantiacus sp. nov. and Algoriphagus sediminis sp. nov., isolated from coastal sediment.</title>
        <authorList>
            <person name="Zhou Z.Y."/>
            <person name="An J."/>
            <person name="Jia Y.W."/>
            <person name="Du Z.J."/>
        </authorList>
    </citation>
    <scope>NUCLEOTIDE SEQUENCE</scope>
    <source>
        <strain evidence="5">C2-7</strain>
    </source>
</reference>
<proteinExistence type="predicted"/>
<evidence type="ECO:0000313" key="6">
    <source>
        <dbReference type="Proteomes" id="UP001171916"/>
    </source>
</evidence>
<dbReference type="Proteomes" id="UP001171916">
    <property type="component" value="Unassembled WGS sequence"/>
</dbReference>
<dbReference type="EMBL" id="JAUEPH010000004">
    <property type="protein sequence ID" value="MDN3204613.1"/>
    <property type="molecule type" value="Genomic_DNA"/>
</dbReference>
<evidence type="ECO:0000313" key="5">
    <source>
        <dbReference type="EMBL" id="MDN3204613.1"/>
    </source>
</evidence>
<dbReference type="InterPro" id="IPR002123">
    <property type="entry name" value="Plipid/glycerol_acylTrfase"/>
</dbReference>
<protein>
    <submittedName>
        <fullName evidence="5">1-acyl-sn-glycerol-3-phosphate acyltransferase</fullName>
    </submittedName>
</protein>
<evidence type="ECO:0000256" key="2">
    <source>
        <dbReference type="ARBA" id="ARBA00022679"/>
    </source>
</evidence>
<comment type="pathway">
    <text evidence="1">Lipid metabolism.</text>
</comment>
<dbReference type="SUPFAM" id="SSF69593">
    <property type="entry name" value="Glycerol-3-phosphate (1)-acyltransferase"/>
    <property type="match status" value="1"/>
</dbReference>
<dbReference type="RefSeq" id="WP_290000258.1">
    <property type="nucleotide sequence ID" value="NZ_JAUEPH010000004.1"/>
</dbReference>
<keyword evidence="3 5" id="KW-0012">Acyltransferase</keyword>
<accession>A0ABT7YDP8</accession>
<keyword evidence="2" id="KW-0808">Transferase</keyword>
<feature type="domain" description="Phospholipid/glycerol acyltransferase" evidence="4">
    <location>
        <begin position="81"/>
        <end position="198"/>
    </location>
</feature>
<organism evidence="5 6">
    <name type="scientific">Algoriphagus sediminis</name>
    <dbReference type="NCBI Taxonomy" id="3057113"/>
    <lineage>
        <taxon>Bacteria</taxon>
        <taxon>Pseudomonadati</taxon>
        <taxon>Bacteroidota</taxon>
        <taxon>Cytophagia</taxon>
        <taxon>Cytophagales</taxon>
        <taxon>Cyclobacteriaceae</taxon>
        <taxon>Algoriphagus</taxon>
    </lineage>
</organism>
<name>A0ABT7YDP8_9BACT</name>
<gene>
    <name evidence="5" type="ORF">QVH07_10660</name>
</gene>
<dbReference type="GO" id="GO:0016746">
    <property type="term" value="F:acyltransferase activity"/>
    <property type="evidence" value="ECO:0007669"/>
    <property type="project" value="UniProtKB-KW"/>
</dbReference>